<evidence type="ECO:0000313" key="4">
    <source>
        <dbReference type="Proteomes" id="UP000004386"/>
    </source>
</evidence>
<dbReference type="PANTHER" id="PTHR37828:SF1">
    <property type="entry name" value="YCII-RELATED DOMAIN-CONTAINING PROTEIN"/>
    <property type="match status" value="1"/>
</dbReference>
<dbReference type="InterPro" id="IPR005545">
    <property type="entry name" value="YCII"/>
</dbReference>
<comment type="caution">
    <text evidence="3">The sequence shown here is derived from an EMBL/GenBank/DDBJ whole genome shotgun (WGS) entry which is preliminary data.</text>
</comment>
<proteinExistence type="inferred from homology"/>
<dbReference type="AlphaFoldDB" id="C4WE61"/>
<evidence type="ECO:0000313" key="3">
    <source>
        <dbReference type="EMBL" id="EEQ95338.1"/>
    </source>
</evidence>
<reference evidence="3 4" key="1">
    <citation type="submission" date="2009-05" db="EMBL/GenBank/DDBJ databases">
        <authorList>
            <person name="Setubal J.C."/>
            <person name="Boyle S."/>
            <person name="Crasta O.R."/>
            <person name="Gillespie J.J."/>
            <person name="Kenyon R.W."/>
            <person name="Lu J."/>
            <person name="Mane S."/>
            <person name="Nagrani S."/>
            <person name="Shallom J.M."/>
            <person name="Shallom S."/>
            <person name="Shukla M."/>
            <person name="Snyder E.E."/>
            <person name="Sobral B.W."/>
            <person name="Wattam A.R."/>
            <person name="Will R."/>
            <person name="Williams K."/>
            <person name="Yoo H."/>
            <person name="Munk C."/>
            <person name="Tapia R."/>
            <person name="Green L."/>
            <person name="Rogers Y."/>
            <person name="Detter J.C."/>
            <person name="Bruce D."/>
            <person name="Brettin T.S."/>
            <person name="Tsolis R."/>
        </authorList>
    </citation>
    <scope>NUCLEOTIDE SEQUENCE [LARGE SCALE GENOMIC DNA]</scope>
    <source>
        <strain evidence="3 4">LMG 3301</strain>
    </source>
</reference>
<organism evidence="3 4">
    <name type="scientific">Brucella intermedia LMG 3301</name>
    <dbReference type="NCBI Taxonomy" id="641118"/>
    <lineage>
        <taxon>Bacteria</taxon>
        <taxon>Pseudomonadati</taxon>
        <taxon>Pseudomonadota</taxon>
        <taxon>Alphaproteobacteria</taxon>
        <taxon>Hyphomicrobiales</taxon>
        <taxon>Brucellaceae</taxon>
        <taxon>Brucella/Ochrobactrum group</taxon>
        <taxon>Brucella</taxon>
    </lineage>
</organism>
<dbReference type="PANTHER" id="PTHR37828">
    <property type="entry name" value="GSR2449 PROTEIN"/>
    <property type="match status" value="1"/>
</dbReference>
<comment type="similarity">
    <text evidence="1">Belongs to the YciI family.</text>
</comment>
<feature type="domain" description="YCII-related" evidence="2">
    <location>
        <begin position="1"/>
        <end position="83"/>
    </location>
</feature>
<dbReference type="Proteomes" id="UP000004386">
    <property type="component" value="Unassembled WGS sequence"/>
</dbReference>
<protein>
    <submittedName>
        <fullName evidence="3">YCII-related protein</fullName>
    </submittedName>
</protein>
<dbReference type="EMBL" id="ACQA01000001">
    <property type="protein sequence ID" value="EEQ95338.1"/>
    <property type="molecule type" value="Genomic_DNA"/>
</dbReference>
<name>C4WE61_9HYPH</name>
<dbReference type="Pfam" id="PF03795">
    <property type="entry name" value="YCII"/>
    <property type="match status" value="1"/>
</dbReference>
<dbReference type="GeneID" id="57306709"/>
<accession>C4WE61</accession>
<sequence>MFVVNLTYSKPLEEIERHLEAHRDFLNRQYAEGIFLASGPKNPRDGGVILASGKISRNELEAILNLDPFRQYGLATYDVTEFTPVKYAPALAEGCGPRALA</sequence>
<dbReference type="InterPro" id="IPR011008">
    <property type="entry name" value="Dimeric_a/b-barrel"/>
</dbReference>
<dbReference type="RefSeq" id="WP_006466397.1">
    <property type="nucleotide sequence ID" value="NZ_ACQA01000001.1"/>
</dbReference>
<dbReference type="SUPFAM" id="SSF54909">
    <property type="entry name" value="Dimeric alpha+beta barrel"/>
    <property type="match status" value="1"/>
</dbReference>
<dbReference type="HOGENOM" id="CLU_110355_6_1_5"/>
<evidence type="ECO:0000256" key="1">
    <source>
        <dbReference type="ARBA" id="ARBA00007689"/>
    </source>
</evidence>
<evidence type="ECO:0000259" key="2">
    <source>
        <dbReference type="Pfam" id="PF03795"/>
    </source>
</evidence>
<gene>
    <name evidence="3" type="ORF">OINT_1000702</name>
</gene>